<evidence type="ECO:0000313" key="13">
    <source>
        <dbReference type="EMBL" id="AJZ61657.1"/>
    </source>
</evidence>
<evidence type="ECO:0000256" key="5">
    <source>
        <dbReference type="ARBA" id="ARBA00022692"/>
    </source>
</evidence>
<protein>
    <recommendedName>
        <fullName evidence="11">Lipase chaperone</fullName>
    </recommendedName>
    <alternativeName>
        <fullName evidence="11">Lipase activator protein</fullName>
    </alternativeName>
    <alternativeName>
        <fullName evidence="11">Lipase foldase</fullName>
    </alternativeName>
    <alternativeName>
        <fullName evidence="11">Lipase helper protein</fullName>
    </alternativeName>
    <alternativeName>
        <fullName evidence="11">Lipase modulator</fullName>
    </alternativeName>
</protein>
<comment type="function">
    <text evidence="11">May be involved in the folding of the extracellular lipase during its passage through the periplasm.</text>
</comment>
<feature type="region of interest" description="Disordered" evidence="12">
    <location>
        <begin position="51"/>
        <end position="94"/>
    </location>
</feature>
<evidence type="ECO:0000256" key="12">
    <source>
        <dbReference type="SAM" id="MobiDB-lite"/>
    </source>
</evidence>
<keyword evidence="7 11" id="KW-1133">Transmembrane helix</keyword>
<name>A0AAU8TD15_9BURK</name>
<comment type="subcellular location">
    <subcellularLocation>
        <location evidence="1">Cell inner membrane</location>
        <topology evidence="1">Single-pass membrane protein</topology>
        <orientation evidence="1">Periplasmic side</orientation>
    </subcellularLocation>
</comment>
<sequence>MRRLGRFGRQRGSARSQWLAFIAVGVLSAGAALWLSRASLTHEASAQKTARAASSARQAPAVNKTATADASMSGALPASLDGSSPPRLPTDGHGHLARTRAVRDFFDYFLTTQNEISAATLDAVVRRQIAAQLDGTSAADEALTVWQRYNAYLKALAQLPDSSPTQSQSQNPGGAKANFDALQLSLDQRDALGARLLGEWNEPFFGAESQRQHTDLARLRIASDNSLSDAQKAARLAALDAALPPEVRAAHERARQQQAALDAIAQAQKQGGSLDAMRAQITQTLGPEAAERVVQMQQADDAWQARYADYASQRAQIDKQGLPPQQHDAQVAQLRQQFFSNPGDAMRAASLDRGSGSAN</sequence>
<keyword evidence="10 11" id="KW-0143">Chaperone</keyword>
<dbReference type="Proteomes" id="UP000032614">
    <property type="component" value="Chromosome 2"/>
</dbReference>
<evidence type="ECO:0000256" key="11">
    <source>
        <dbReference type="HAMAP-Rule" id="MF_00790"/>
    </source>
</evidence>
<keyword evidence="6 11" id="KW-0442">Lipid degradation</keyword>
<comment type="similarity">
    <text evidence="2 11">Belongs to the lipase chaperone family.</text>
</comment>
<gene>
    <name evidence="11 13" type="primary">lifO</name>
    <name evidence="13" type="ORF">OI25_4105</name>
</gene>
<evidence type="ECO:0000256" key="4">
    <source>
        <dbReference type="ARBA" id="ARBA00022519"/>
    </source>
</evidence>
<dbReference type="RefSeq" id="WP_082094408.1">
    <property type="nucleotide sequence ID" value="NZ_CP010027.1"/>
</dbReference>
<evidence type="ECO:0000313" key="14">
    <source>
        <dbReference type="Proteomes" id="UP000032614"/>
    </source>
</evidence>
<reference evidence="13 14" key="1">
    <citation type="journal article" date="2015" name="Genome Announc.">
        <title>Complete genome sequences for 59 burkholderia isolates, both pathogenic and near neighbor.</title>
        <authorList>
            <person name="Johnson S.L."/>
            <person name="Bishop-Lilly K.A."/>
            <person name="Ladner J.T."/>
            <person name="Daligault H.E."/>
            <person name="Davenport K.W."/>
            <person name="Jaissle J."/>
            <person name="Frey K.G."/>
            <person name="Koroleva G.I."/>
            <person name="Bruce D.C."/>
            <person name="Coyne S.R."/>
            <person name="Broomall S.M."/>
            <person name="Li P.E."/>
            <person name="Teshima H."/>
            <person name="Gibbons H.S."/>
            <person name="Palacios G.F."/>
            <person name="Rosenzweig C.N."/>
            <person name="Redden C.L."/>
            <person name="Xu Y."/>
            <person name="Minogue T.D."/>
            <person name="Chain P.S."/>
        </authorList>
    </citation>
    <scope>NUCLEOTIDE SEQUENCE [LARGE SCALE GENOMIC DNA]</scope>
    <source>
        <strain evidence="13 14">ATCC BAA-463</strain>
    </source>
</reference>
<dbReference type="InterPro" id="IPR004961">
    <property type="entry name" value="Lipase_chaperone"/>
</dbReference>
<dbReference type="KEGG" id="bfn:OI25_4105"/>
<feature type="region of interest" description="Disordered" evidence="12">
    <location>
        <begin position="339"/>
        <end position="359"/>
    </location>
</feature>
<evidence type="ECO:0000256" key="1">
    <source>
        <dbReference type="ARBA" id="ARBA00004383"/>
    </source>
</evidence>
<dbReference type="GO" id="GO:0006457">
    <property type="term" value="P:protein folding"/>
    <property type="evidence" value="ECO:0007669"/>
    <property type="project" value="UniProtKB-UniRule"/>
</dbReference>
<proteinExistence type="inferred from homology"/>
<dbReference type="AlphaFoldDB" id="A0AAU8TD15"/>
<accession>A0AAU8TD15</accession>
<keyword evidence="5 11" id="KW-0812">Transmembrane</keyword>
<evidence type="ECO:0000256" key="3">
    <source>
        <dbReference type="ARBA" id="ARBA00022475"/>
    </source>
</evidence>
<evidence type="ECO:0000256" key="7">
    <source>
        <dbReference type="ARBA" id="ARBA00022989"/>
    </source>
</evidence>
<organism evidence="13 14">
    <name type="scientific">Paraburkholderia fungorum</name>
    <dbReference type="NCBI Taxonomy" id="134537"/>
    <lineage>
        <taxon>Bacteria</taxon>
        <taxon>Pseudomonadati</taxon>
        <taxon>Pseudomonadota</taxon>
        <taxon>Betaproteobacteria</taxon>
        <taxon>Burkholderiales</taxon>
        <taxon>Burkholderiaceae</taxon>
        <taxon>Paraburkholderia</taxon>
    </lineage>
</organism>
<evidence type="ECO:0000256" key="2">
    <source>
        <dbReference type="ARBA" id="ARBA00010358"/>
    </source>
</evidence>
<evidence type="ECO:0000256" key="8">
    <source>
        <dbReference type="ARBA" id="ARBA00023098"/>
    </source>
</evidence>
<evidence type="ECO:0000256" key="9">
    <source>
        <dbReference type="ARBA" id="ARBA00023136"/>
    </source>
</evidence>
<evidence type="ECO:0000256" key="6">
    <source>
        <dbReference type="ARBA" id="ARBA00022963"/>
    </source>
</evidence>
<dbReference type="GO" id="GO:0051082">
    <property type="term" value="F:unfolded protein binding"/>
    <property type="evidence" value="ECO:0007669"/>
    <property type="project" value="UniProtKB-UniRule"/>
</dbReference>
<keyword evidence="9 11" id="KW-0472">Membrane</keyword>
<dbReference type="Pfam" id="PF03280">
    <property type="entry name" value="Lipase_chap"/>
    <property type="match status" value="1"/>
</dbReference>
<keyword evidence="8 11" id="KW-0443">Lipid metabolism</keyword>
<keyword evidence="3 11" id="KW-1003">Cell membrane</keyword>
<keyword evidence="4 11" id="KW-0997">Cell inner membrane</keyword>
<dbReference type="HAMAP" id="MF_00790">
    <property type="entry name" value="Lipase_chap"/>
    <property type="match status" value="1"/>
</dbReference>
<feature type="compositionally biased region" description="Low complexity" evidence="12">
    <location>
        <begin position="51"/>
        <end position="61"/>
    </location>
</feature>
<dbReference type="EMBL" id="CP010027">
    <property type="protein sequence ID" value="AJZ61657.1"/>
    <property type="molecule type" value="Genomic_DNA"/>
</dbReference>
<dbReference type="GeneID" id="66517988"/>
<evidence type="ECO:0000256" key="10">
    <source>
        <dbReference type="ARBA" id="ARBA00023186"/>
    </source>
</evidence>
<dbReference type="GO" id="GO:0016042">
    <property type="term" value="P:lipid catabolic process"/>
    <property type="evidence" value="ECO:0007669"/>
    <property type="project" value="UniProtKB-UniRule"/>
</dbReference>
<dbReference type="SUPFAM" id="SSF158855">
    <property type="entry name" value="Lipase chaperone-like"/>
    <property type="match status" value="1"/>
</dbReference>
<dbReference type="GO" id="GO:0005886">
    <property type="term" value="C:plasma membrane"/>
    <property type="evidence" value="ECO:0007669"/>
    <property type="project" value="UniProtKB-SubCell"/>
</dbReference>